<name>A0A5J9VYL7_9POAL</name>
<dbReference type="AlphaFoldDB" id="A0A5J9VYL7"/>
<feature type="region of interest" description="Disordered" evidence="1">
    <location>
        <begin position="269"/>
        <end position="301"/>
    </location>
</feature>
<keyword evidence="3" id="KW-1185">Reference proteome</keyword>
<dbReference type="PANTHER" id="PTHR32133:SF408">
    <property type="entry name" value="OS07G0120400 PROTEIN"/>
    <property type="match status" value="1"/>
</dbReference>
<sequence>ASSRTFATTGPSLGSSPPPPLPDYPSRRSAFDYRHGRALLRSLGPSGPIFWDPISGGHKKVAIPAHSYGWRTAAVLCAAADGCDHRDCRGGPFTVVLVGTMHGGDVKWVWTYMSETVAWSAPTMIQLDFCIVEQRPGLHTEGAIYFNLDMGKSILKYDLAGRSLSVIESPDVYSQPEGIPIATDDGGLGFAGLKDSILFLWSRHDGPDVIAPGWVQHRNIVLSWGYTHVQPEEVISNHCIESEVHLLHILKSCMGLTLGANGVPSARRVSGVRRLKTSDEARRGASRTPEDPRDLLQGTKGGSIVRRVAAAPRLWTSDEARLGASCTPEDLRVGPEDKCVSGQGF</sequence>
<accession>A0A5J9VYL7</accession>
<dbReference type="Gramene" id="TVU40731">
    <property type="protein sequence ID" value="TVU40731"/>
    <property type="gene ID" value="EJB05_14204"/>
</dbReference>
<reference evidence="2 3" key="1">
    <citation type="journal article" date="2019" name="Sci. Rep.">
        <title>A high-quality genome of Eragrostis curvula grass provides insights into Poaceae evolution and supports new strategies to enhance forage quality.</title>
        <authorList>
            <person name="Carballo J."/>
            <person name="Santos B.A.C.M."/>
            <person name="Zappacosta D."/>
            <person name="Garbus I."/>
            <person name="Selva J.P."/>
            <person name="Gallo C.A."/>
            <person name="Diaz A."/>
            <person name="Albertini E."/>
            <person name="Caccamo M."/>
            <person name="Echenique V."/>
        </authorList>
    </citation>
    <scope>NUCLEOTIDE SEQUENCE [LARGE SCALE GENOMIC DNA]</scope>
    <source>
        <strain evidence="3">cv. Victoria</strain>
        <tissue evidence="2">Leaf</tissue>
    </source>
</reference>
<protein>
    <recommendedName>
        <fullName evidence="4">DUF1618 domain-containing protein</fullName>
    </recommendedName>
</protein>
<gene>
    <name evidence="2" type="ORF">EJB05_14204</name>
</gene>
<evidence type="ECO:0008006" key="4">
    <source>
        <dbReference type="Google" id="ProtNLM"/>
    </source>
</evidence>
<feature type="non-terminal residue" evidence="2">
    <location>
        <position position="1"/>
    </location>
</feature>
<feature type="compositionally biased region" description="Basic and acidic residues" evidence="1">
    <location>
        <begin position="276"/>
        <end position="294"/>
    </location>
</feature>
<evidence type="ECO:0000256" key="1">
    <source>
        <dbReference type="SAM" id="MobiDB-lite"/>
    </source>
</evidence>
<proteinExistence type="predicted"/>
<dbReference type="PANTHER" id="PTHR32133">
    <property type="entry name" value="OS07G0120400 PROTEIN"/>
    <property type="match status" value="1"/>
</dbReference>
<dbReference type="EMBL" id="RWGY01000007">
    <property type="protein sequence ID" value="TVU40731.1"/>
    <property type="molecule type" value="Genomic_DNA"/>
</dbReference>
<feature type="region of interest" description="Disordered" evidence="1">
    <location>
        <begin position="1"/>
        <end position="26"/>
    </location>
</feature>
<organism evidence="2 3">
    <name type="scientific">Eragrostis curvula</name>
    <name type="common">weeping love grass</name>
    <dbReference type="NCBI Taxonomy" id="38414"/>
    <lineage>
        <taxon>Eukaryota</taxon>
        <taxon>Viridiplantae</taxon>
        <taxon>Streptophyta</taxon>
        <taxon>Embryophyta</taxon>
        <taxon>Tracheophyta</taxon>
        <taxon>Spermatophyta</taxon>
        <taxon>Magnoliopsida</taxon>
        <taxon>Liliopsida</taxon>
        <taxon>Poales</taxon>
        <taxon>Poaceae</taxon>
        <taxon>PACMAD clade</taxon>
        <taxon>Chloridoideae</taxon>
        <taxon>Eragrostideae</taxon>
        <taxon>Eragrostidinae</taxon>
        <taxon>Eragrostis</taxon>
    </lineage>
</organism>
<evidence type="ECO:0000313" key="3">
    <source>
        <dbReference type="Proteomes" id="UP000324897"/>
    </source>
</evidence>
<dbReference type="Proteomes" id="UP000324897">
    <property type="component" value="Chromosome 4"/>
</dbReference>
<dbReference type="OrthoDB" id="10662378at2759"/>
<evidence type="ECO:0000313" key="2">
    <source>
        <dbReference type="EMBL" id="TVU40731.1"/>
    </source>
</evidence>
<comment type="caution">
    <text evidence="2">The sequence shown here is derived from an EMBL/GenBank/DDBJ whole genome shotgun (WGS) entry which is preliminary data.</text>
</comment>